<dbReference type="PANTHER" id="PTHR33566:SF6">
    <property type="entry name" value="PROTEIN DEFECTIVE IN MERISTEM SILENCING 3"/>
    <property type="match status" value="1"/>
</dbReference>
<proteinExistence type="predicted"/>
<accession>A0AAD2AJX4</accession>
<dbReference type="AlphaFoldDB" id="A0AAD2AJX4"/>
<protein>
    <submittedName>
        <fullName evidence="1">Uncharacterized protein</fullName>
    </submittedName>
</protein>
<evidence type="ECO:0000313" key="1">
    <source>
        <dbReference type="EMBL" id="CAI9787005.1"/>
    </source>
</evidence>
<reference evidence="1" key="1">
    <citation type="submission" date="2023-05" db="EMBL/GenBank/DDBJ databases">
        <authorList>
            <person name="Huff M."/>
        </authorList>
    </citation>
    <scope>NUCLEOTIDE SEQUENCE</scope>
</reference>
<evidence type="ECO:0000313" key="2">
    <source>
        <dbReference type="Proteomes" id="UP000834106"/>
    </source>
</evidence>
<name>A0AAD2AJX4_9LAMI</name>
<dbReference type="PANTHER" id="PTHR33566">
    <property type="entry name" value="EN/SPM-LIKE TRANSPOSON-RELATED"/>
    <property type="match status" value="1"/>
</dbReference>
<gene>
    <name evidence="1" type="ORF">FPE_LOCUS34435</name>
</gene>
<dbReference type="EMBL" id="OU503058">
    <property type="protein sequence ID" value="CAI9787005.1"/>
    <property type="molecule type" value="Genomic_DNA"/>
</dbReference>
<dbReference type="Proteomes" id="UP000834106">
    <property type="component" value="Chromosome 23"/>
</dbReference>
<keyword evidence="2" id="KW-1185">Reference proteome</keyword>
<sequence length="171" mass="18890">MLAVVCKTRQGVKALETYDKQGLINRTSSLHGLGSSIWEARGWSLSSVLSSKFVVPYVGEFVAKDPMGRLDLLKPRLANGKPPLGFLGFAMNMISIDSVHLHCISNSRNGLIKTLFYNLFLNLQVYKSREHMLKTLPCTTNGAVSLDGGMVVDYNRSVPYELKLASIGLKR</sequence>
<organism evidence="1 2">
    <name type="scientific">Fraxinus pennsylvanica</name>
    <dbReference type="NCBI Taxonomy" id="56036"/>
    <lineage>
        <taxon>Eukaryota</taxon>
        <taxon>Viridiplantae</taxon>
        <taxon>Streptophyta</taxon>
        <taxon>Embryophyta</taxon>
        <taxon>Tracheophyta</taxon>
        <taxon>Spermatophyta</taxon>
        <taxon>Magnoliopsida</taxon>
        <taxon>eudicotyledons</taxon>
        <taxon>Gunneridae</taxon>
        <taxon>Pentapetalae</taxon>
        <taxon>asterids</taxon>
        <taxon>lamiids</taxon>
        <taxon>Lamiales</taxon>
        <taxon>Oleaceae</taxon>
        <taxon>Oleeae</taxon>
        <taxon>Fraxinus</taxon>
    </lineage>
</organism>